<dbReference type="AlphaFoldDB" id="A0A2A5CHJ1"/>
<feature type="transmembrane region" description="Helical" evidence="1">
    <location>
        <begin position="54"/>
        <end position="72"/>
    </location>
</feature>
<name>A0A2A5CHJ1_9GAMM</name>
<dbReference type="EMBL" id="NVWI01000001">
    <property type="protein sequence ID" value="PCJ43339.1"/>
    <property type="molecule type" value="Genomic_DNA"/>
</dbReference>
<feature type="transmembrane region" description="Helical" evidence="1">
    <location>
        <begin position="12"/>
        <end position="34"/>
    </location>
</feature>
<evidence type="ECO:0000313" key="2">
    <source>
        <dbReference type="EMBL" id="PCJ43339.1"/>
    </source>
</evidence>
<feature type="transmembrane region" description="Helical" evidence="1">
    <location>
        <begin position="84"/>
        <end position="107"/>
    </location>
</feature>
<gene>
    <name evidence="2" type="ORF">COA71_00230</name>
</gene>
<keyword evidence="1" id="KW-0472">Membrane</keyword>
<keyword evidence="1" id="KW-0812">Transmembrane</keyword>
<comment type="caution">
    <text evidence="2">The sequence shown here is derived from an EMBL/GenBank/DDBJ whole genome shotgun (WGS) entry which is preliminary data.</text>
</comment>
<dbReference type="Proteomes" id="UP000228987">
    <property type="component" value="Unassembled WGS sequence"/>
</dbReference>
<sequence>MRGIPAKPFRFRWTSIGIGVSVVFVLLLCLLWGADELITRSQSINSLPWGWWRGLFYAVLIFLWPWLIKGVAKSHIGNVSRRPVIILVLLYEGLVVLNPLATLMHWWR</sequence>
<evidence type="ECO:0000256" key="1">
    <source>
        <dbReference type="SAM" id="Phobius"/>
    </source>
</evidence>
<proteinExistence type="predicted"/>
<accession>A0A2A5CHJ1</accession>
<keyword evidence="1" id="KW-1133">Transmembrane helix</keyword>
<reference evidence="3" key="1">
    <citation type="submission" date="2017-08" db="EMBL/GenBank/DDBJ databases">
        <title>A dynamic microbial community with high functional redundancy inhabits the cold, oxic subseafloor aquifer.</title>
        <authorList>
            <person name="Tully B.J."/>
            <person name="Wheat C.G."/>
            <person name="Glazer B.T."/>
            <person name="Huber J.A."/>
        </authorList>
    </citation>
    <scope>NUCLEOTIDE SEQUENCE [LARGE SCALE GENOMIC DNA]</scope>
</reference>
<protein>
    <submittedName>
        <fullName evidence="2">Uncharacterized protein</fullName>
    </submittedName>
</protein>
<evidence type="ECO:0000313" key="3">
    <source>
        <dbReference type="Proteomes" id="UP000228987"/>
    </source>
</evidence>
<organism evidence="2 3">
    <name type="scientific">SAR86 cluster bacterium</name>
    <dbReference type="NCBI Taxonomy" id="2030880"/>
    <lineage>
        <taxon>Bacteria</taxon>
        <taxon>Pseudomonadati</taxon>
        <taxon>Pseudomonadota</taxon>
        <taxon>Gammaproteobacteria</taxon>
        <taxon>SAR86 cluster</taxon>
    </lineage>
</organism>